<protein>
    <recommendedName>
        <fullName evidence="1">ESAT-6-like protein</fullName>
    </recommendedName>
</protein>
<dbReference type="InterPro" id="IPR036689">
    <property type="entry name" value="ESAT-6-like_sf"/>
</dbReference>
<reference evidence="3" key="1">
    <citation type="submission" date="2015-07" db="EMBL/GenBank/DDBJ databases">
        <authorList>
            <person name="Ju K.-S."/>
            <person name="Doroghazi J.R."/>
            <person name="Metcalf W.W."/>
        </authorList>
    </citation>
    <scope>NUCLEOTIDE SEQUENCE [LARGE SCALE GENOMIC DNA]</scope>
    <source>
        <strain evidence="3">NRRL 2290</strain>
    </source>
</reference>
<dbReference type="InterPro" id="IPR010310">
    <property type="entry name" value="T7SS_ESAT-6-like"/>
</dbReference>
<comment type="similarity">
    <text evidence="1">Belongs to the WXG100 family.</text>
</comment>
<dbReference type="eggNOG" id="COG4842">
    <property type="taxonomic scope" value="Bacteria"/>
</dbReference>
<dbReference type="Pfam" id="PF06013">
    <property type="entry name" value="WXG100"/>
    <property type="match status" value="1"/>
</dbReference>
<dbReference type="EMBL" id="LGUS01000189">
    <property type="protein sequence ID" value="KOG31955.1"/>
    <property type="molecule type" value="Genomic_DNA"/>
</dbReference>
<name>A0A0L8L1H3_9ACTN</name>
<evidence type="ECO:0000313" key="2">
    <source>
        <dbReference type="EMBL" id="KOG31955.1"/>
    </source>
</evidence>
<comment type="caution">
    <text evidence="2">The sequence shown here is derived from an EMBL/GenBank/DDBJ whole genome shotgun (WGS) entry which is preliminary data.</text>
</comment>
<dbReference type="OrthoDB" id="4308755at2"/>
<keyword evidence="3" id="KW-1185">Reference proteome</keyword>
<accession>A0A0L8L1H3</accession>
<dbReference type="AlphaFoldDB" id="A0A0L8L1H3"/>
<dbReference type="SUPFAM" id="SSF140453">
    <property type="entry name" value="EsxAB dimer-like"/>
    <property type="match status" value="1"/>
</dbReference>
<organism evidence="2 3">
    <name type="scientific">Streptomyces resistomycificus</name>
    <dbReference type="NCBI Taxonomy" id="67356"/>
    <lineage>
        <taxon>Bacteria</taxon>
        <taxon>Bacillati</taxon>
        <taxon>Actinomycetota</taxon>
        <taxon>Actinomycetes</taxon>
        <taxon>Kitasatosporales</taxon>
        <taxon>Streptomycetaceae</taxon>
        <taxon>Streptomyces</taxon>
        <taxon>Streptomyces aurantiacus group</taxon>
    </lineage>
</organism>
<dbReference type="Proteomes" id="UP000037251">
    <property type="component" value="Unassembled WGS sequence"/>
</dbReference>
<dbReference type="NCBIfam" id="TIGR03930">
    <property type="entry name" value="WXG100_ESAT6"/>
    <property type="match status" value="1"/>
</dbReference>
<dbReference type="PATRIC" id="fig|67356.5.peg.6234"/>
<proteinExistence type="inferred from homology"/>
<dbReference type="Gene3D" id="1.10.287.1060">
    <property type="entry name" value="ESAT-6-like"/>
    <property type="match status" value="1"/>
</dbReference>
<sequence>MANVNYDGLAVKYGGLDAITTELGNQASKLESDIQALKAAVVRVAAGWEGEAANAFGGKMKEWDADADAIHQALVSIGKKVTDAGGDYRAGDMKAASYFQ</sequence>
<dbReference type="STRING" id="67356.AQJ84_29120"/>
<gene>
    <name evidence="2" type="ORF">ADK37_29205</name>
</gene>
<dbReference type="RefSeq" id="WP_030041120.1">
    <property type="nucleotide sequence ID" value="NZ_KL575605.1"/>
</dbReference>
<evidence type="ECO:0000256" key="1">
    <source>
        <dbReference type="RuleBase" id="RU362001"/>
    </source>
</evidence>
<evidence type="ECO:0000313" key="3">
    <source>
        <dbReference type="Proteomes" id="UP000037251"/>
    </source>
</evidence>